<dbReference type="RefSeq" id="WP_390315724.1">
    <property type="nucleotide sequence ID" value="NZ_JBHSPB010000005.1"/>
</dbReference>
<organism evidence="1 2">
    <name type="scientific">Streptomyces gamaensis</name>
    <dbReference type="NCBI Taxonomy" id="1763542"/>
    <lineage>
        <taxon>Bacteria</taxon>
        <taxon>Bacillati</taxon>
        <taxon>Actinomycetota</taxon>
        <taxon>Actinomycetes</taxon>
        <taxon>Kitasatosporales</taxon>
        <taxon>Streptomycetaceae</taxon>
        <taxon>Streptomyces</taxon>
    </lineage>
</organism>
<accession>A0ABW0Z0J8</accession>
<name>A0ABW0Z0J8_9ACTN</name>
<comment type="caution">
    <text evidence="1">The sequence shown here is derived from an EMBL/GenBank/DDBJ whole genome shotgun (WGS) entry which is preliminary data.</text>
</comment>
<dbReference type="Proteomes" id="UP001596083">
    <property type="component" value="Unassembled WGS sequence"/>
</dbReference>
<evidence type="ECO:0000313" key="2">
    <source>
        <dbReference type="Proteomes" id="UP001596083"/>
    </source>
</evidence>
<protein>
    <submittedName>
        <fullName evidence="1">Uncharacterized protein</fullName>
    </submittedName>
</protein>
<proteinExistence type="predicted"/>
<sequence length="95" mass="10284">MTNRCAGLGRTRCGPAGAVIAALRAGLGLEDRVVELSVKHERWWMGIPLRFTAGKPTVCLPRLDTAEARQLVAADVELRDAYEPLARLHVPAPPS</sequence>
<dbReference type="EMBL" id="JBHSPB010000005">
    <property type="protein sequence ID" value="MFC5720573.1"/>
    <property type="molecule type" value="Genomic_DNA"/>
</dbReference>
<gene>
    <name evidence="1" type="ORF">ACFP1Z_10410</name>
</gene>
<keyword evidence="2" id="KW-1185">Reference proteome</keyword>
<evidence type="ECO:0000313" key="1">
    <source>
        <dbReference type="EMBL" id="MFC5720573.1"/>
    </source>
</evidence>
<reference evidence="2" key="1">
    <citation type="journal article" date="2019" name="Int. J. Syst. Evol. Microbiol.">
        <title>The Global Catalogue of Microorganisms (GCM) 10K type strain sequencing project: providing services to taxonomists for standard genome sequencing and annotation.</title>
        <authorList>
            <consortium name="The Broad Institute Genomics Platform"/>
            <consortium name="The Broad Institute Genome Sequencing Center for Infectious Disease"/>
            <person name="Wu L."/>
            <person name="Ma J."/>
        </authorList>
    </citation>
    <scope>NUCLEOTIDE SEQUENCE [LARGE SCALE GENOMIC DNA]</scope>
    <source>
        <strain evidence="2">CGMCC 4.7304</strain>
    </source>
</reference>